<evidence type="ECO:0000313" key="2">
    <source>
        <dbReference type="EMBL" id="MPC21777.1"/>
    </source>
</evidence>
<dbReference type="Proteomes" id="UP000324222">
    <property type="component" value="Unassembled WGS sequence"/>
</dbReference>
<evidence type="ECO:0000313" key="3">
    <source>
        <dbReference type="Proteomes" id="UP000324222"/>
    </source>
</evidence>
<protein>
    <submittedName>
        <fullName evidence="2">Uncharacterized protein</fullName>
    </submittedName>
</protein>
<feature type="compositionally biased region" description="Low complexity" evidence="1">
    <location>
        <begin position="44"/>
        <end position="55"/>
    </location>
</feature>
<gene>
    <name evidence="2" type="ORF">E2C01_014773</name>
</gene>
<accession>A0A5B7DKZ9</accession>
<name>A0A5B7DKZ9_PORTR</name>
<comment type="caution">
    <text evidence="2">The sequence shown here is derived from an EMBL/GenBank/DDBJ whole genome shotgun (WGS) entry which is preliminary data.</text>
</comment>
<feature type="compositionally biased region" description="Polar residues" evidence="1">
    <location>
        <begin position="11"/>
        <end position="20"/>
    </location>
</feature>
<sequence length="149" mass="16535">MQLEMKELQPLGSNCKSSGVEQRDLSGIHHNGCSPEHQPGELTSPLRHSNHSSNLLVNSLNSPDRARLNLPTLAMPGQRNHKHILENQCNFTYRQPCENSGVLLSNDMPPPLNSMSCANGNLLYVFIGGAQLGRQVHRHLCEQFSHGHQ</sequence>
<evidence type="ECO:0000256" key="1">
    <source>
        <dbReference type="SAM" id="MobiDB-lite"/>
    </source>
</evidence>
<reference evidence="2 3" key="1">
    <citation type="submission" date="2019-05" db="EMBL/GenBank/DDBJ databases">
        <title>Another draft genome of Portunus trituberculatus and its Hox gene families provides insights of decapod evolution.</title>
        <authorList>
            <person name="Jeong J.-H."/>
            <person name="Song I."/>
            <person name="Kim S."/>
            <person name="Choi T."/>
            <person name="Kim D."/>
            <person name="Ryu S."/>
            <person name="Kim W."/>
        </authorList>
    </citation>
    <scope>NUCLEOTIDE SEQUENCE [LARGE SCALE GENOMIC DNA]</scope>
    <source>
        <tissue evidence="2">Muscle</tissue>
    </source>
</reference>
<dbReference type="EMBL" id="VSRR010001015">
    <property type="protein sequence ID" value="MPC21777.1"/>
    <property type="molecule type" value="Genomic_DNA"/>
</dbReference>
<organism evidence="2 3">
    <name type="scientific">Portunus trituberculatus</name>
    <name type="common">Swimming crab</name>
    <name type="synonym">Neptunus trituberculatus</name>
    <dbReference type="NCBI Taxonomy" id="210409"/>
    <lineage>
        <taxon>Eukaryota</taxon>
        <taxon>Metazoa</taxon>
        <taxon>Ecdysozoa</taxon>
        <taxon>Arthropoda</taxon>
        <taxon>Crustacea</taxon>
        <taxon>Multicrustacea</taxon>
        <taxon>Malacostraca</taxon>
        <taxon>Eumalacostraca</taxon>
        <taxon>Eucarida</taxon>
        <taxon>Decapoda</taxon>
        <taxon>Pleocyemata</taxon>
        <taxon>Brachyura</taxon>
        <taxon>Eubrachyura</taxon>
        <taxon>Portunoidea</taxon>
        <taxon>Portunidae</taxon>
        <taxon>Portuninae</taxon>
        <taxon>Portunus</taxon>
    </lineage>
</organism>
<proteinExistence type="predicted"/>
<keyword evidence="3" id="KW-1185">Reference proteome</keyword>
<feature type="region of interest" description="Disordered" evidence="1">
    <location>
        <begin position="1"/>
        <end position="55"/>
    </location>
</feature>
<dbReference type="AlphaFoldDB" id="A0A5B7DKZ9"/>